<dbReference type="AlphaFoldDB" id="A0A4E0S1G3"/>
<gene>
    <name evidence="2" type="ORF">D915_004758</name>
</gene>
<dbReference type="Proteomes" id="UP000230066">
    <property type="component" value="Unassembled WGS sequence"/>
</dbReference>
<comment type="caution">
    <text evidence="2">The sequence shown here is derived from an EMBL/GenBank/DDBJ whole genome shotgun (WGS) entry which is preliminary data.</text>
</comment>
<sequence length="104" mass="12148">MHAHKVLYILSDSEDSEDENPEKTPSLQESSVNDPFQADLSLLSERHEDYQHTQIVYKGNFSTLELVKHKQSGQNYMIKWIPRSNPLRENLVNMRDTASTFRKL</sequence>
<organism evidence="2 3">
    <name type="scientific">Fasciola hepatica</name>
    <name type="common">Liver fluke</name>
    <dbReference type="NCBI Taxonomy" id="6192"/>
    <lineage>
        <taxon>Eukaryota</taxon>
        <taxon>Metazoa</taxon>
        <taxon>Spiralia</taxon>
        <taxon>Lophotrochozoa</taxon>
        <taxon>Platyhelminthes</taxon>
        <taxon>Trematoda</taxon>
        <taxon>Digenea</taxon>
        <taxon>Plagiorchiida</taxon>
        <taxon>Echinostomata</taxon>
        <taxon>Echinostomatoidea</taxon>
        <taxon>Fasciolidae</taxon>
        <taxon>Fasciola</taxon>
    </lineage>
</organism>
<dbReference type="SUPFAM" id="SSF56112">
    <property type="entry name" value="Protein kinase-like (PK-like)"/>
    <property type="match status" value="1"/>
</dbReference>
<feature type="region of interest" description="Disordered" evidence="1">
    <location>
        <begin position="10"/>
        <end position="35"/>
    </location>
</feature>
<evidence type="ECO:0000256" key="1">
    <source>
        <dbReference type="SAM" id="MobiDB-lite"/>
    </source>
</evidence>
<keyword evidence="3" id="KW-1185">Reference proteome</keyword>
<dbReference type="InterPro" id="IPR011009">
    <property type="entry name" value="Kinase-like_dom_sf"/>
</dbReference>
<feature type="compositionally biased region" description="Polar residues" evidence="1">
    <location>
        <begin position="23"/>
        <end position="34"/>
    </location>
</feature>
<name>A0A4E0S1G3_FASHE</name>
<accession>A0A4E0S1G3</accession>
<evidence type="ECO:0000313" key="2">
    <source>
        <dbReference type="EMBL" id="THD24600.1"/>
    </source>
</evidence>
<protein>
    <submittedName>
        <fullName evidence="2">Uncharacterized protein</fullName>
    </submittedName>
</protein>
<dbReference type="EMBL" id="JXXN02001519">
    <property type="protein sequence ID" value="THD24600.1"/>
    <property type="molecule type" value="Genomic_DNA"/>
</dbReference>
<proteinExistence type="predicted"/>
<evidence type="ECO:0000313" key="3">
    <source>
        <dbReference type="Proteomes" id="UP000230066"/>
    </source>
</evidence>
<dbReference type="Gene3D" id="3.30.200.20">
    <property type="entry name" value="Phosphorylase Kinase, domain 1"/>
    <property type="match status" value="1"/>
</dbReference>
<reference evidence="2" key="1">
    <citation type="submission" date="2019-03" db="EMBL/GenBank/DDBJ databases">
        <title>Improved annotation for the trematode Fasciola hepatica.</title>
        <authorList>
            <person name="Choi Y.-J."/>
            <person name="Martin J."/>
            <person name="Mitreva M."/>
        </authorList>
    </citation>
    <scope>NUCLEOTIDE SEQUENCE [LARGE SCALE GENOMIC DNA]</scope>
</reference>